<dbReference type="EMBL" id="RCZY01000002">
    <property type="protein sequence ID" value="RRE44021.1"/>
    <property type="molecule type" value="Genomic_DNA"/>
</dbReference>
<protein>
    <submittedName>
        <fullName evidence="1">Uncharacterized protein</fullName>
    </submittedName>
</protein>
<dbReference type="Proteomes" id="UP000272440">
    <property type="component" value="Unassembled WGS sequence"/>
</dbReference>
<proteinExistence type="predicted"/>
<dbReference type="AlphaFoldDB" id="A0A3P2EN69"/>
<organism evidence="1 2">
    <name type="scientific">Klebsiella pneumoniae</name>
    <dbReference type="NCBI Taxonomy" id="573"/>
    <lineage>
        <taxon>Bacteria</taxon>
        <taxon>Pseudomonadati</taxon>
        <taxon>Pseudomonadota</taxon>
        <taxon>Gammaproteobacteria</taxon>
        <taxon>Enterobacterales</taxon>
        <taxon>Enterobacteriaceae</taxon>
        <taxon>Klebsiella/Raoultella group</taxon>
        <taxon>Klebsiella</taxon>
        <taxon>Klebsiella pneumoniae complex</taxon>
    </lineage>
</organism>
<accession>A0A3P2EN69</accession>
<comment type="caution">
    <text evidence="1">The sequence shown here is derived from an EMBL/GenBank/DDBJ whole genome shotgun (WGS) entry which is preliminary data.</text>
</comment>
<sequence length="59" mass="6874">MVIRPATALNDTNKPQKIKQSAFISICSSRATFFCSQFIREVYHLNRSKILIFRIELID</sequence>
<name>A0A3P2EN69_KLEPN</name>
<evidence type="ECO:0000313" key="1">
    <source>
        <dbReference type="EMBL" id="RRE44021.1"/>
    </source>
</evidence>
<gene>
    <name evidence="1" type="ORF">EAO28_24370</name>
</gene>
<evidence type="ECO:0000313" key="2">
    <source>
        <dbReference type="Proteomes" id="UP000272440"/>
    </source>
</evidence>
<reference evidence="1 2" key="1">
    <citation type="journal article" date="2019" name="Antimicrob. Agents Chemother.">
        <title>Applying Rapid Whole Genome Sequencing to Predict Phenotypic Antimicrobial Susceptibility Testing Results Among Carbapenem-Resistant Klebsiella pneumoniae Clinical Isolates.</title>
        <authorList>
            <person name="Tamma P.D."/>
            <person name="Fan Y."/>
            <person name="Bergman Y."/>
            <person name="Pertea G."/>
            <person name="Kazmi A."/>
            <person name="Lewis S."/>
            <person name="Carroll K.C."/>
            <person name="Schatz M.C."/>
            <person name="Timp W."/>
            <person name="Simner P.J."/>
        </authorList>
    </citation>
    <scope>NUCLEOTIDE SEQUENCE [LARGE SCALE GENOMIC DNA]</scope>
    <source>
        <strain evidence="1 2">KLPN_33</strain>
    </source>
</reference>